<comment type="caution">
    <text evidence="14">The sequence shown here is derived from an EMBL/GenBank/DDBJ whole genome shotgun (WGS) entry which is preliminary data.</text>
</comment>
<dbReference type="GO" id="GO:0005794">
    <property type="term" value="C:Golgi apparatus"/>
    <property type="evidence" value="ECO:0007669"/>
    <property type="project" value="TreeGrafter"/>
</dbReference>
<dbReference type="OrthoDB" id="10016069at2759"/>
<dbReference type="CDD" id="cd00899">
    <property type="entry name" value="b4GalT"/>
    <property type="match status" value="1"/>
</dbReference>
<organism evidence="14 15">
    <name type="scientific">Dreissena polymorpha</name>
    <name type="common">Zebra mussel</name>
    <name type="synonym">Mytilus polymorpha</name>
    <dbReference type="NCBI Taxonomy" id="45954"/>
    <lineage>
        <taxon>Eukaryota</taxon>
        <taxon>Metazoa</taxon>
        <taxon>Spiralia</taxon>
        <taxon>Lophotrochozoa</taxon>
        <taxon>Mollusca</taxon>
        <taxon>Bivalvia</taxon>
        <taxon>Autobranchia</taxon>
        <taxon>Heteroconchia</taxon>
        <taxon>Euheterodonta</taxon>
        <taxon>Imparidentia</taxon>
        <taxon>Neoheterodontei</taxon>
        <taxon>Myida</taxon>
        <taxon>Dreissenoidea</taxon>
        <taxon>Dreissenidae</taxon>
        <taxon>Dreissena</taxon>
    </lineage>
</organism>
<evidence type="ECO:0000256" key="7">
    <source>
        <dbReference type="ARBA" id="ARBA00022968"/>
    </source>
</evidence>
<dbReference type="InterPro" id="IPR029044">
    <property type="entry name" value="Nucleotide-diphossugar_trans"/>
</dbReference>
<keyword evidence="15" id="KW-1185">Reference proteome</keyword>
<gene>
    <name evidence="14" type="ORF">DPMN_022369</name>
</gene>
<dbReference type="GO" id="GO:0006688">
    <property type="term" value="P:glycosphingolipid biosynthetic process"/>
    <property type="evidence" value="ECO:0007669"/>
    <property type="project" value="TreeGrafter"/>
</dbReference>
<evidence type="ECO:0000256" key="1">
    <source>
        <dbReference type="ARBA" id="ARBA00004606"/>
    </source>
</evidence>
<evidence type="ECO:0000256" key="6">
    <source>
        <dbReference type="ARBA" id="ARBA00022692"/>
    </source>
</evidence>
<dbReference type="GO" id="GO:0008378">
    <property type="term" value="F:galactosyltransferase activity"/>
    <property type="evidence" value="ECO:0007669"/>
    <property type="project" value="TreeGrafter"/>
</dbReference>
<feature type="domain" description="Galactosyltransferase N-terminal" evidence="13">
    <location>
        <begin position="93"/>
        <end position="225"/>
    </location>
</feature>
<sequence>MPGEWIRSFRRHFYAGIIVLSIPLLVSLSLTSGYDVLRLLTAFKSNYYISNTTSNVVANRNENSRSMVSRVVTNTAVEHVADIGNISAKRKVCSASPERLVGRLNIDLSDNTNFTFHKEYLDIISGGTWKPRDCFARQRVAIIIPFRDRRKHLEQLQYYLIPMLKRQQLNFRFFVVEQNGNNTFNKGLIMNAAFAEVRKIEDFDCFVFHDVDMIPEDDRNIYTCTDAPKHMSPALDKFGYRLPYMQLVGGVLSMKPDVFIAVNGYSNLYWGWGAEDDDMAARIKFKNLGIVRPPLTTGRYRMIKHSKREMNPAKIRMFLLKTVKNRFMKDGLNSVQYKTVFVKLTPLFTHIMVDVGEPPKDTNKITSMMTQT</sequence>
<evidence type="ECO:0000256" key="4">
    <source>
        <dbReference type="ARBA" id="ARBA00022676"/>
    </source>
</evidence>
<evidence type="ECO:0000256" key="10">
    <source>
        <dbReference type="ARBA" id="ARBA00023180"/>
    </source>
</evidence>
<accession>A0A9D4NP99</accession>
<reference evidence="14" key="2">
    <citation type="submission" date="2020-11" db="EMBL/GenBank/DDBJ databases">
        <authorList>
            <person name="McCartney M.A."/>
            <person name="Auch B."/>
            <person name="Kono T."/>
            <person name="Mallez S."/>
            <person name="Becker A."/>
            <person name="Gohl D.M."/>
            <person name="Silverstein K.A.T."/>
            <person name="Koren S."/>
            <person name="Bechman K.B."/>
            <person name="Herman A."/>
            <person name="Abrahante J.E."/>
            <person name="Garbe J."/>
        </authorList>
    </citation>
    <scope>NUCLEOTIDE SEQUENCE</scope>
    <source>
        <strain evidence="14">Duluth1</strain>
        <tissue evidence="14">Whole animal</tissue>
    </source>
</reference>
<dbReference type="Gene3D" id="3.90.550.10">
    <property type="entry name" value="Spore Coat Polysaccharide Biosynthesis Protein SpsA, Chain A"/>
    <property type="match status" value="1"/>
</dbReference>
<evidence type="ECO:0000256" key="11">
    <source>
        <dbReference type="RuleBase" id="RU368121"/>
    </source>
</evidence>
<evidence type="ECO:0000256" key="2">
    <source>
        <dbReference type="ARBA" id="ARBA00004922"/>
    </source>
</evidence>
<feature type="domain" description="Galactosyltransferase C-terminal" evidence="12">
    <location>
        <begin position="229"/>
        <end position="305"/>
    </location>
</feature>
<dbReference type="GO" id="GO:0033842">
    <property type="term" value="F:N-acetyl-beta-glucosaminyl-derivative 4-beta-N-acetylgalactosaminyltransferase activity"/>
    <property type="evidence" value="ECO:0007669"/>
    <property type="project" value="TreeGrafter"/>
</dbReference>
<comment type="subcellular location">
    <subcellularLocation>
        <location evidence="1">Membrane</location>
        <topology evidence="1">Single-pass type II membrane protein</topology>
    </subcellularLocation>
</comment>
<feature type="transmembrane region" description="Helical" evidence="11">
    <location>
        <begin position="12"/>
        <end position="34"/>
    </location>
</feature>
<evidence type="ECO:0000259" key="12">
    <source>
        <dbReference type="Pfam" id="PF02709"/>
    </source>
</evidence>
<dbReference type="PANTHER" id="PTHR19300">
    <property type="entry name" value="BETA-1,4-GALACTOSYLTRANSFERASE"/>
    <property type="match status" value="1"/>
</dbReference>
<comment type="function">
    <text evidence="11">Catalyses the transfer of galactose onto proteins or lipids.</text>
</comment>
<evidence type="ECO:0000256" key="8">
    <source>
        <dbReference type="ARBA" id="ARBA00022989"/>
    </source>
</evidence>
<dbReference type="EC" id="2.4.1.-" evidence="11"/>
<proteinExistence type="inferred from homology"/>
<protein>
    <recommendedName>
        <fullName evidence="11">Beta-1,4-galactosyltransferase</fullName>
        <ecNumber evidence="11">2.4.1.-</ecNumber>
    </recommendedName>
</protein>
<keyword evidence="4 11" id="KW-0328">Glycosyltransferase</keyword>
<dbReference type="AlphaFoldDB" id="A0A9D4NP99"/>
<comment type="similarity">
    <text evidence="3 11">Belongs to the glycosyltransferase 7 family.</text>
</comment>
<dbReference type="InterPro" id="IPR027995">
    <property type="entry name" value="Galactosyl_T_N"/>
</dbReference>
<keyword evidence="5 11" id="KW-0808">Transferase</keyword>
<evidence type="ECO:0000313" key="15">
    <source>
        <dbReference type="Proteomes" id="UP000828390"/>
    </source>
</evidence>
<dbReference type="GO" id="GO:0005975">
    <property type="term" value="P:carbohydrate metabolic process"/>
    <property type="evidence" value="ECO:0007669"/>
    <property type="project" value="InterPro"/>
</dbReference>
<evidence type="ECO:0000256" key="3">
    <source>
        <dbReference type="ARBA" id="ARBA00005735"/>
    </source>
</evidence>
<keyword evidence="10 11" id="KW-0325">Glycoprotein</keyword>
<comment type="pathway">
    <text evidence="2 11">Protein modification; protein glycosylation.</text>
</comment>
<reference evidence="14" key="1">
    <citation type="journal article" date="2019" name="bioRxiv">
        <title>The Genome of the Zebra Mussel, Dreissena polymorpha: A Resource for Invasive Species Research.</title>
        <authorList>
            <person name="McCartney M.A."/>
            <person name="Auch B."/>
            <person name="Kono T."/>
            <person name="Mallez S."/>
            <person name="Zhang Y."/>
            <person name="Obille A."/>
            <person name="Becker A."/>
            <person name="Abrahante J.E."/>
            <person name="Garbe J."/>
            <person name="Badalamenti J.P."/>
            <person name="Herman A."/>
            <person name="Mangelson H."/>
            <person name="Liachko I."/>
            <person name="Sullivan S."/>
            <person name="Sone E.D."/>
            <person name="Koren S."/>
            <person name="Silverstein K.A.T."/>
            <person name="Beckman K.B."/>
            <person name="Gohl D.M."/>
        </authorList>
    </citation>
    <scope>NUCLEOTIDE SEQUENCE</scope>
    <source>
        <strain evidence="14">Duluth1</strain>
        <tissue evidence="14">Whole animal</tissue>
    </source>
</reference>
<dbReference type="Pfam" id="PF13733">
    <property type="entry name" value="Glyco_transf_7N"/>
    <property type="match status" value="1"/>
</dbReference>
<dbReference type="InterPro" id="IPR027791">
    <property type="entry name" value="Galactosyl_T_C"/>
</dbReference>
<evidence type="ECO:0000256" key="9">
    <source>
        <dbReference type="ARBA" id="ARBA00023136"/>
    </source>
</evidence>
<evidence type="ECO:0000313" key="14">
    <source>
        <dbReference type="EMBL" id="KAH3898150.1"/>
    </source>
</evidence>
<dbReference type="Pfam" id="PF02709">
    <property type="entry name" value="Glyco_transf_7C"/>
    <property type="match status" value="1"/>
</dbReference>
<dbReference type="InterPro" id="IPR003859">
    <property type="entry name" value="Galactosyl_T"/>
</dbReference>
<dbReference type="GO" id="GO:0016020">
    <property type="term" value="C:membrane"/>
    <property type="evidence" value="ECO:0007669"/>
    <property type="project" value="UniProtKB-SubCell"/>
</dbReference>
<dbReference type="EMBL" id="JAIWYP010000001">
    <property type="protein sequence ID" value="KAH3898150.1"/>
    <property type="molecule type" value="Genomic_DNA"/>
</dbReference>
<keyword evidence="8 11" id="KW-1133">Transmembrane helix</keyword>
<dbReference type="SUPFAM" id="SSF53448">
    <property type="entry name" value="Nucleotide-diphospho-sugar transferases"/>
    <property type="match status" value="1"/>
</dbReference>
<evidence type="ECO:0000259" key="13">
    <source>
        <dbReference type="Pfam" id="PF13733"/>
    </source>
</evidence>
<name>A0A9D4NP99_DREPO</name>
<keyword evidence="7 11" id="KW-0735">Signal-anchor</keyword>
<keyword evidence="6 11" id="KW-0812">Transmembrane</keyword>
<dbReference type="PRINTS" id="PR02050">
    <property type="entry name" value="B14GALTRFASE"/>
</dbReference>
<evidence type="ECO:0000256" key="5">
    <source>
        <dbReference type="ARBA" id="ARBA00022679"/>
    </source>
</evidence>
<keyword evidence="9 11" id="KW-0472">Membrane</keyword>
<dbReference type="Proteomes" id="UP000828390">
    <property type="component" value="Unassembled WGS sequence"/>
</dbReference>
<dbReference type="PANTHER" id="PTHR19300:SF57">
    <property type="entry name" value="BETA-1,4-N-ACETYLGALACTOSAMINYLTRANSFERASE"/>
    <property type="match status" value="1"/>
</dbReference>